<protein>
    <submittedName>
        <fullName evidence="1">Uncharacterized protein</fullName>
    </submittedName>
</protein>
<dbReference type="AlphaFoldDB" id="A0A182IGY8"/>
<sequence>MNRHNRPSVYWDASTRTLLKQVKRACQ</sequence>
<dbReference type="EnsemblMetazoa" id="AARA014723-RA">
    <property type="protein sequence ID" value="AARA014723-PA"/>
    <property type="gene ID" value="AARA014723"/>
</dbReference>
<name>A0A182IGY8_ANOAR</name>
<keyword evidence="2" id="KW-1185">Reference proteome</keyword>
<evidence type="ECO:0000313" key="2">
    <source>
        <dbReference type="Proteomes" id="UP000075840"/>
    </source>
</evidence>
<dbReference type="EMBL" id="APCN01002309">
    <property type="status" value="NOT_ANNOTATED_CDS"/>
    <property type="molecule type" value="Genomic_DNA"/>
</dbReference>
<proteinExistence type="predicted"/>
<accession>A0A182IGY8</accession>
<evidence type="ECO:0000313" key="1">
    <source>
        <dbReference type="EnsemblMetazoa" id="AARA014723-PA"/>
    </source>
</evidence>
<reference evidence="1" key="1">
    <citation type="submission" date="2022-08" db="UniProtKB">
        <authorList>
            <consortium name="EnsemblMetazoa"/>
        </authorList>
    </citation>
    <scope>IDENTIFICATION</scope>
    <source>
        <strain evidence="1">Dongola</strain>
    </source>
</reference>
<dbReference type="VEuPathDB" id="VectorBase:AARA014723"/>
<organism evidence="1 2">
    <name type="scientific">Anopheles arabiensis</name>
    <name type="common">Mosquito</name>
    <dbReference type="NCBI Taxonomy" id="7173"/>
    <lineage>
        <taxon>Eukaryota</taxon>
        <taxon>Metazoa</taxon>
        <taxon>Ecdysozoa</taxon>
        <taxon>Arthropoda</taxon>
        <taxon>Hexapoda</taxon>
        <taxon>Insecta</taxon>
        <taxon>Pterygota</taxon>
        <taxon>Neoptera</taxon>
        <taxon>Endopterygota</taxon>
        <taxon>Diptera</taxon>
        <taxon>Nematocera</taxon>
        <taxon>Culicoidea</taxon>
        <taxon>Culicidae</taxon>
        <taxon>Anophelinae</taxon>
        <taxon>Anopheles</taxon>
    </lineage>
</organism>
<dbReference type="Proteomes" id="UP000075840">
    <property type="component" value="Unassembled WGS sequence"/>
</dbReference>